<dbReference type="Pfam" id="PF22694">
    <property type="entry name" value="CtpB_N-like"/>
    <property type="match status" value="1"/>
</dbReference>
<dbReference type="InterPro" id="IPR036366">
    <property type="entry name" value="PGBDSf"/>
</dbReference>
<dbReference type="Pfam" id="PF03572">
    <property type="entry name" value="Peptidase_S41"/>
    <property type="match status" value="1"/>
</dbReference>
<comment type="similarity">
    <text evidence="1 5">Belongs to the peptidase S41A family.</text>
</comment>
<dbReference type="Gene3D" id="3.90.226.10">
    <property type="entry name" value="2-enoyl-CoA Hydratase, Chain A, domain 1"/>
    <property type="match status" value="1"/>
</dbReference>
<dbReference type="InterPro" id="IPR055210">
    <property type="entry name" value="CtpA/B_N"/>
</dbReference>
<dbReference type="InterPro" id="IPR005151">
    <property type="entry name" value="Tail-specific_protease"/>
</dbReference>
<dbReference type="PROSITE" id="PS50106">
    <property type="entry name" value="PDZ"/>
    <property type="match status" value="1"/>
</dbReference>
<dbReference type="Gene3D" id="2.30.42.10">
    <property type="match status" value="1"/>
</dbReference>
<dbReference type="InterPro" id="IPR041489">
    <property type="entry name" value="PDZ_6"/>
</dbReference>
<dbReference type="CDD" id="cd07560">
    <property type="entry name" value="Peptidase_S41_CPP"/>
    <property type="match status" value="1"/>
</dbReference>
<dbReference type="InterPro" id="IPR036034">
    <property type="entry name" value="PDZ_sf"/>
</dbReference>
<dbReference type="InterPro" id="IPR002477">
    <property type="entry name" value="Peptidoglycan-bd-like"/>
</dbReference>
<gene>
    <name evidence="7" type="ORF">GCM10010917_30870</name>
</gene>
<dbReference type="Gene3D" id="3.30.750.44">
    <property type="match status" value="1"/>
</dbReference>
<dbReference type="SMART" id="SM00228">
    <property type="entry name" value="PDZ"/>
    <property type="match status" value="1"/>
</dbReference>
<dbReference type="InterPro" id="IPR029045">
    <property type="entry name" value="ClpP/crotonase-like_dom_sf"/>
</dbReference>
<keyword evidence="3 5" id="KW-0378">Hydrolase</keyword>
<dbReference type="SMART" id="SM00245">
    <property type="entry name" value="TSPc"/>
    <property type="match status" value="1"/>
</dbReference>
<dbReference type="Pfam" id="PF01471">
    <property type="entry name" value="PG_binding_1"/>
    <property type="match status" value="1"/>
</dbReference>
<evidence type="ECO:0000256" key="3">
    <source>
        <dbReference type="ARBA" id="ARBA00022801"/>
    </source>
</evidence>
<dbReference type="PANTHER" id="PTHR32060:SF29">
    <property type="entry name" value="CARBOXY-TERMINAL PROCESSING PROTEASE CTPB"/>
    <property type="match status" value="1"/>
</dbReference>
<dbReference type="InterPro" id="IPR001478">
    <property type="entry name" value="PDZ"/>
</dbReference>
<evidence type="ECO:0000256" key="1">
    <source>
        <dbReference type="ARBA" id="ARBA00009179"/>
    </source>
</evidence>
<dbReference type="SUPFAM" id="SSF52096">
    <property type="entry name" value="ClpP/crotonase"/>
    <property type="match status" value="1"/>
</dbReference>
<evidence type="ECO:0000313" key="7">
    <source>
        <dbReference type="EMBL" id="GGA43410.1"/>
    </source>
</evidence>
<feature type="domain" description="PDZ" evidence="6">
    <location>
        <begin position="116"/>
        <end position="176"/>
    </location>
</feature>
<proteinExistence type="inferred from homology"/>
<keyword evidence="2 5" id="KW-0645">Protease</keyword>
<dbReference type="InterPro" id="IPR004447">
    <property type="entry name" value="Peptidase_S41A"/>
</dbReference>
<sequence length="495" mass="52913">MMFKKQTVILLMLVTLLGSSVLTLLFTGQLNFTASGSGTSTAGLLSELSSGQSGSSKADLTKLETALKLVKQNYYQDVDTTKLVDGAIQGMMDALDDPFSSYMSKETAQEFNSQIQGSFSGIGAEVSLENSKVVVVSPIKGSPAEKAGIRAKDVLLSVNGESLEGLSLNEAVAKIRGPKGSSVEIKVQRDGTSEPMTFNIKRDDIALETVYAKMTDDKIGLIEVTEFSLNTDQRFKDELTKLESQGMKGLVIDVRNNPGGVLSVVENMAGLLVPKGKTIVQVENKAGAREKMSSTGSSTGKPYPVVVLTNKGSASASEILAGALKESAGAKLIGETTYGKGTVQQSYDREFGDGSLIKITMAKWLTPNGEWIHKKGIKPDIAIDQPAYFSVAPINKDAALSYDSNSDDVKSAQTMLQGLGYKPGREDGYFSKETVAAVKQFQVDHKLTESGSIDKQTAEQLEAALVQKIADPTNDAQLNRAYEEIRKEIGASASK</sequence>
<reference evidence="8" key="1">
    <citation type="journal article" date="2019" name="Int. J. Syst. Evol. Microbiol.">
        <title>The Global Catalogue of Microorganisms (GCM) 10K type strain sequencing project: providing services to taxonomists for standard genome sequencing and annotation.</title>
        <authorList>
            <consortium name="The Broad Institute Genomics Platform"/>
            <consortium name="The Broad Institute Genome Sequencing Center for Infectious Disease"/>
            <person name="Wu L."/>
            <person name="Ma J."/>
        </authorList>
    </citation>
    <scope>NUCLEOTIDE SEQUENCE [LARGE SCALE GENOMIC DNA]</scope>
    <source>
        <strain evidence="8">CGMCC 1.15044</strain>
    </source>
</reference>
<comment type="caution">
    <text evidence="7">The sequence shown here is derived from an EMBL/GenBank/DDBJ whole genome shotgun (WGS) entry which is preliminary data.</text>
</comment>
<protein>
    <submittedName>
        <fullName evidence="7">Peptidase S41</fullName>
    </submittedName>
</protein>
<dbReference type="SUPFAM" id="SSF50156">
    <property type="entry name" value="PDZ domain-like"/>
    <property type="match status" value="1"/>
</dbReference>
<dbReference type="PANTHER" id="PTHR32060">
    <property type="entry name" value="TAIL-SPECIFIC PROTEASE"/>
    <property type="match status" value="1"/>
</dbReference>
<keyword evidence="8" id="KW-1185">Reference proteome</keyword>
<dbReference type="SUPFAM" id="SSF47090">
    <property type="entry name" value="PGBD-like"/>
    <property type="match status" value="1"/>
</dbReference>
<dbReference type="EMBL" id="BMHF01000011">
    <property type="protein sequence ID" value="GGA43410.1"/>
    <property type="molecule type" value="Genomic_DNA"/>
</dbReference>
<evidence type="ECO:0000313" key="8">
    <source>
        <dbReference type="Proteomes" id="UP000609323"/>
    </source>
</evidence>
<dbReference type="Pfam" id="PF17820">
    <property type="entry name" value="PDZ_6"/>
    <property type="match status" value="1"/>
</dbReference>
<accession>A0ABQ1GGV3</accession>
<dbReference type="CDD" id="cd06782">
    <property type="entry name" value="cpPDZ_CPP-like"/>
    <property type="match status" value="1"/>
</dbReference>
<organism evidence="7 8">
    <name type="scientific">Paenibacillus physcomitrellae</name>
    <dbReference type="NCBI Taxonomy" id="1619311"/>
    <lineage>
        <taxon>Bacteria</taxon>
        <taxon>Bacillati</taxon>
        <taxon>Bacillota</taxon>
        <taxon>Bacilli</taxon>
        <taxon>Bacillales</taxon>
        <taxon>Paenibacillaceae</taxon>
        <taxon>Paenibacillus</taxon>
    </lineage>
</organism>
<evidence type="ECO:0000256" key="2">
    <source>
        <dbReference type="ARBA" id="ARBA00022670"/>
    </source>
</evidence>
<keyword evidence="4 5" id="KW-0720">Serine protease</keyword>
<evidence type="ECO:0000256" key="5">
    <source>
        <dbReference type="RuleBase" id="RU004404"/>
    </source>
</evidence>
<dbReference type="Gene3D" id="1.10.101.10">
    <property type="entry name" value="PGBD-like superfamily/PGBD"/>
    <property type="match status" value="1"/>
</dbReference>
<dbReference type="Proteomes" id="UP000609323">
    <property type="component" value="Unassembled WGS sequence"/>
</dbReference>
<dbReference type="NCBIfam" id="TIGR00225">
    <property type="entry name" value="prc"/>
    <property type="match status" value="1"/>
</dbReference>
<name>A0ABQ1GGV3_9BACL</name>
<dbReference type="InterPro" id="IPR036365">
    <property type="entry name" value="PGBD-like_sf"/>
</dbReference>
<evidence type="ECO:0000259" key="6">
    <source>
        <dbReference type="PROSITE" id="PS50106"/>
    </source>
</evidence>
<evidence type="ECO:0000256" key="4">
    <source>
        <dbReference type="ARBA" id="ARBA00022825"/>
    </source>
</evidence>